<feature type="transmembrane region" description="Helical" evidence="2">
    <location>
        <begin position="514"/>
        <end position="538"/>
    </location>
</feature>
<dbReference type="PANTHER" id="PTHR46155:SF1">
    <property type="entry name" value="BIFUNCTIONAL INHIBITOR_LIPID-TRANSFER PROTEIN_SEED STORAGE 2S ALBUMIN SUPERFAMILY PROTEIN"/>
    <property type="match status" value="1"/>
</dbReference>
<organism evidence="3 4">
    <name type="scientific">Trichomonas vaginalis (strain ATCC PRA-98 / G3)</name>
    <dbReference type="NCBI Taxonomy" id="412133"/>
    <lineage>
        <taxon>Eukaryota</taxon>
        <taxon>Metamonada</taxon>
        <taxon>Parabasalia</taxon>
        <taxon>Trichomonadida</taxon>
        <taxon>Trichomonadidae</taxon>
        <taxon>Trichomonas</taxon>
    </lineage>
</organism>
<dbReference type="VEuPathDB" id="TrichDB:TVAG_350140"/>
<keyword evidence="2" id="KW-1133">Transmembrane helix</keyword>
<keyword evidence="4" id="KW-1185">Reference proteome</keyword>
<name>A2F3J5_TRIV3</name>
<dbReference type="SUPFAM" id="SSF51126">
    <property type="entry name" value="Pectin lyase-like"/>
    <property type="match status" value="1"/>
</dbReference>
<sequence>MLLLLRSEEVSYKGEQYPIRRAVAQNFLFDQCLFDLKGDTEQGSALILTNGSTQYKVQMESTIFNRCKSKQGGSMYLSGDFIAYLKRVCISDCHAAESGGIMTSLLSQLHISYLSAVNCISQEKCLEIQGNPILNNLNISKCTVNKPNSFGINYAYGILFIYQNSQAFHLIWSTFNNNTSPCGIFYSKKCGAISYVSNCIFYKNYYSNYALFYVENSDSNVINIASSIFLANERTNCHYIVEADSSIINMADGKNFFDNIDFRGSVATASGYTYSQNTETYPIIYYGTANCYAELPYPRQSPTFMETPYNTPYLTLDVTPIDTPLNTPFSTAYITPFLTAEQSEQMTPYLTPFTTADITEFQTPFETNHFTPFETFVQTPFSTAKSTFYQTPYETPFSTAYGTEIETPFETFAITPFDTNHFTPFETFVQTHFYTAEQTPSSSPIGQKDRTAFETPVRTFYLTPMQTEKIPVPESSENQHQDNSPTDVQNQTPKVKDCPNDQQVSTKDKKIKSWVWAVVAVAIVILIAIIVIIIFLFVRKSKDDDSQEMSGVSDGEVTNVISTGTVKLNQLSVTVDNPLFSTNAQESDDIFQMTAQDSVNRIDLDY</sequence>
<dbReference type="VEuPathDB" id="TrichDB:TVAGG3_0194220"/>
<dbReference type="Proteomes" id="UP000001542">
    <property type="component" value="Unassembled WGS sequence"/>
</dbReference>
<feature type="compositionally biased region" description="Polar residues" evidence="1">
    <location>
        <begin position="475"/>
        <end position="493"/>
    </location>
</feature>
<dbReference type="InterPro" id="IPR011050">
    <property type="entry name" value="Pectin_lyase_fold/virulence"/>
</dbReference>
<dbReference type="KEGG" id="tva:4758339"/>
<dbReference type="EMBL" id="DS113598">
    <property type="protein sequence ID" value="EAY00518.1"/>
    <property type="molecule type" value="Genomic_DNA"/>
</dbReference>
<evidence type="ECO:0000313" key="4">
    <source>
        <dbReference type="Proteomes" id="UP000001542"/>
    </source>
</evidence>
<evidence type="ECO:0000256" key="1">
    <source>
        <dbReference type="SAM" id="MobiDB-lite"/>
    </source>
</evidence>
<evidence type="ECO:0008006" key="5">
    <source>
        <dbReference type="Google" id="ProtNLM"/>
    </source>
</evidence>
<reference evidence="3" key="1">
    <citation type="submission" date="2006-10" db="EMBL/GenBank/DDBJ databases">
        <authorList>
            <person name="Amadeo P."/>
            <person name="Zhao Q."/>
            <person name="Wortman J."/>
            <person name="Fraser-Liggett C."/>
            <person name="Carlton J."/>
        </authorList>
    </citation>
    <scope>NUCLEOTIDE SEQUENCE</scope>
    <source>
        <strain evidence="3">G3</strain>
    </source>
</reference>
<evidence type="ECO:0000313" key="3">
    <source>
        <dbReference type="EMBL" id="EAY00518.1"/>
    </source>
</evidence>
<protein>
    <recommendedName>
        <fullName evidence="5">Right handed beta helix domain-containing protein</fullName>
    </recommendedName>
</protein>
<dbReference type="PANTHER" id="PTHR46155">
    <property type="entry name" value="BIFUNCTIONAL INHIBITOR/LIPID-TRANSFER PROTEIN/SEED STORAGE 2S ALBUMIN SUPERFAMILY PROTEIN"/>
    <property type="match status" value="1"/>
</dbReference>
<keyword evidence="2" id="KW-0812">Transmembrane</keyword>
<gene>
    <name evidence="3" type="ORF">TVAG_350140</name>
</gene>
<reference evidence="3" key="2">
    <citation type="journal article" date="2007" name="Science">
        <title>Draft genome sequence of the sexually transmitted pathogen Trichomonas vaginalis.</title>
        <authorList>
            <person name="Carlton J.M."/>
            <person name="Hirt R.P."/>
            <person name="Silva J.C."/>
            <person name="Delcher A.L."/>
            <person name="Schatz M."/>
            <person name="Zhao Q."/>
            <person name="Wortman J.R."/>
            <person name="Bidwell S.L."/>
            <person name="Alsmark U.C.M."/>
            <person name="Besteiro S."/>
            <person name="Sicheritz-Ponten T."/>
            <person name="Noel C.J."/>
            <person name="Dacks J.B."/>
            <person name="Foster P.G."/>
            <person name="Simillion C."/>
            <person name="Van de Peer Y."/>
            <person name="Miranda-Saavedra D."/>
            <person name="Barton G.J."/>
            <person name="Westrop G.D."/>
            <person name="Mueller S."/>
            <person name="Dessi D."/>
            <person name="Fiori P.L."/>
            <person name="Ren Q."/>
            <person name="Paulsen I."/>
            <person name="Zhang H."/>
            <person name="Bastida-Corcuera F.D."/>
            <person name="Simoes-Barbosa A."/>
            <person name="Brown M.T."/>
            <person name="Hayes R.D."/>
            <person name="Mukherjee M."/>
            <person name="Okumura C.Y."/>
            <person name="Schneider R."/>
            <person name="Smith A.J."/>
            <person name="Vanacova S."/>
            <person name="Villalvazo M."/>
            <person name="Haas B.J."/>
            <person name="Pertea M."/>
            <person name="Feldblyum T.V."/>
            <person name="Utterback T.R."/>
            <person name="Shu C.L."/>
            <person name="Osoegawa K."/>
            <person name="de Jong P.J."/>
            <person name="Hrdy I."/>
            <person name="Horvathova L."/>
            <person name="Zubacova Z."/>
            <person name="Dolezal P."/>
            <person name="Malik S.B."/>
            <person name="Logsdon J.M. Jr."/>
            <person name="Henze K."/>
            <person name="Gupta A."/>
            <person name="Wang C.C."/>
            <person name="Dunne R.L."/>
            <person name="Upcroft J.A."/>
            <person name="Upcroft P."/>
            <person name="White O."/>
            <person name="Salzberg S.L."/>
            <person name="Tang P."/>
            <person name="Chiu C.-H."/>
            <person name="Lee Y.-S."/>
            <person name="Embley T.M."/>
            <person name="Coombs G.H."/>
            <person name="Mottram J.C."/>
            <person name="Tachezy J."/>
            <person name="Fraser-Liggett C.M."/>
            <person name="Johnson P.J."/>
        </authorList>
    </citation>
    <scope>NUCLEOTIDE SEQUENCE [LARGE SCALE GENOMIC DNA]</scope>
    <source>
        <strain evidence="3">G3</strain>
    </source>
</reference>
<evidence type="ECO:0000256" key="2">
    <source>
        <dbReference type="SAM" id="Phobius"/>
    </source>
</evidence>
<dbReference type="RefSeq" id="XP_001313447.1">
    <property type="nucleotide sequence ID" value="XM_001313446.1"/>
</dbReference>
<proteinExistence type="predicted"/>
<accession>A2F3J5</accession>
<keyword evidence="2" id="KW-0472">Membrane</keyword>
<dbReference type="InParanoid" id="A2F3J5"/>
<feature type="region of interest" description="Disordered" evidence="1">
    <location>
        <begin position="472"/>
        <end position="503"/>
    </location>
</feature>
<dbReference type="AlphaFoldDB" id="A2F3J5"/>